<organism evidence="1 2">
    <name type="scientific">Eretmocerus hayati</name>
    <dbReference type="NCBI Taxonomy" id="131215"/>
    <lineage>
        <taxon>Eukaryota</taxon>
        <taxon>Metazoa</taxon>
        <taxon>Ecdysozoa</taxon>
        <taxon>Arthropoda</taxon>
        <taxon>Hexapoda</taxon>
        <taxon>Insecta</taxon>
        <taxon>Pterygota</taxon>
        <taxon>Neoptera</taxon>
        <taxon>Endopterygota</taxon>
        <taxon>Hymenoptera</taxon>
        <taxon>Apocrita</taxon>
        <taxon>Proctotrupomorpha</taxon>
        <taxon>Chalcidoidea</taxon>
        <taxon>Aphelinidae</taxon>
        <taxon>Aphelininae</taxon>
        <taxon>Eretmocerus</taxon>
    </lineage>
</organism>
<protein>
    <submittedName>
        <fullName evidence="1">Uncharacterized protein</fullName>
    </submittedName>
</protein>
<evidence type="ECO:0000313" key="1">
    <source>
        <dbReference type="EMBL" id="KAJ8685742.1"/>
    </source>
</evidence>
<dbReference type="EMBL" id="CM056741">
    <property type="protein sequence ID" value="KAJ8685742.1"/>
    <property type="molecule type" value="Genomic_DNA"/>
</dbReference>
<sequence>MDSGGCKEPRKRKSIDNCSARHQRRLVETERDRSLELVRSKFQSNKSHTPILNAHEEPTISTNAHEDSLVESNSHDSVRVVSTVESSKQTTHMSHDDQQSISLLPENPEPESEFLIDSFNENDLIDDFDYAYRYSDGEDSGYSNEEDDPSNRNNEFEDEEHFLASTEEDSKDPGEISNTISTSLKGVFTHWSIESNISQNAMTKLLHKIRDEVPHLKLPLQAQTLYDSKTNDNPIQQ</sequence>
<proteinExistence type="predicted"/>
<keyword evidence="2" id="KW-1185">Reference proteome</keyword>
<comment type="caution">
    <text evidence="1">The sequence shown here is derived from an EMBL/GenBank/DDBJ whole genome shotgun (WGS) entry which is preliminary data.</text>
</comment>
<name>A0ACC2PQQ9_9HYME</name>
<accession>A0ACC2PQQ9</accession>
<reference evidence="1" key="1">
    <citation type="submission" date="2023-04" db="EMBL/GenBank/DDBJ databases">
        <title>A chromosome-level genome assembly of the parasitoid wasp Eretmocerus hayati.</title>
        <authorList>
            <person name="Zhong Y."/>
            <person name="Liu S."/>
            <person name="Liu Y."/>
        </authorList>
    </citation>
    <scope>NUCLEOTIDE SEQUENCE</scope>
    <source>
        <strain evidence="1">ZJU_SS_LIU_2023</strain>
    </source>
</reference>
<dbReference type="Proteomes" id="UP001239111">
    <property type="component" value="Chromosome 1"/>
</dbReference>
<evidence type="ECO:0000313" key="2">
    <source>
        <dbReference type="Proteomes" id="UP001239111"/>
    </source>
</evidence>
<gene>
    <name evidence="1" type="ORF">QAD02_021535</name>
</gene>